<evidence type="ECO:0000259" key="4">
    <source>
        <dbReference type="PROSITE" id="PS51729"/>
    </source>
</evidence>
<dbReference type="PANTHER" id="PTHR31435">
    <property type="entry name" value="PROTEIN NATD1"/>
    <property type="match status" value="1"/>
</dbReference>
<dbReference type="InterPro" id="IPR016181">
    <property type="entry name" value="Acyl_CoA_acyltransferase"/>
</dbReference>
<comment type="similarity">
    <text evidence="1">Belongs to the NATD1 family.</text>
</comment>
<protein>
    <recommendedName>
        <fullName evidence="2">Protein NATD1</fullName>
    </recommendedName>
    <alternativeName>
        <fullName evidence="3">N-acetyltransferase domain-containing protein 1</fullName>
    </alternativeName>
</protein>
<feature type="domain" description="N-acetyltransferase" evidence="4">
    <location>
        <begin position="73"/>
        <end position="164"/>
    </location>
</feature>
<evidence type="ECO:0000313" key="6">
    <source>
        <dbReference type="RefSeq" id="XP_006822081.1"/>
    </source>
</evidence>
<dbReference type="Pfam" id="PF14542">
    <property type="entry name" value="Acetyltransf_CG"/>
    <property type="match status" value="1"/>
</dbReference>
<dbReference type="GeneID" id="102802831"/>
<dbReference type="Gene3D" id="3.40.630.30">
    <property type="match status" value="1"/>
</dbReference>
<name>A0ABM0MPZ0_SACKO</name>
<dbReference type="Proteomes" id="UP000694865">
    <property type="component" value="Unplaced"/>
</dbReference>
<reference evidence="6" key="1">
    <citation type="submission" date="2025-08" db="UniProtKB">
        <authorList>
            <consortium name="RefSeq"/>
        </authorList>
    </citation>
    <scope>IDENTIFICATION</scope>
    <source>
        <tissue evidence="6">Testes</tissue>
    </source>
</reference>
<evidence type="ECO:0000313" key="5">
    <source>
        <dbReference type="Proteomes" id="UP000694865"/>
    </source>
</evidence>
<keyword evidence="5" id="KW-1185">Reference proteome</keyword>
<gene>
    <name evidence="6" type="primary">LOC102802831</name>
</gene>
<evidence type="ECO:0000256" key="3">
    <source>
        <dbReference type="ARBA" id="ARBA00031876"/>
    </source>
</evidence>
<dbReference type="PROSITE" id="PS51729">
    <property type="entry name" value="GNAT_YJDJ"/>
    <property type="match status" value="1"/>
</dbReference>
<sequence length="167" mass="19581">MAPLPIKQRVISNIVRWHDVKGRQLFLGYWIMLRTPYRMLQLCTRCSVLNMAATRKSGFSVTEKSRKMQYIVGHDKVNREFYVKIEKDSQVKALLQYEIVRKDIVNLYHTEVPEAYQGKGIAKCLAKAALDHFVAEDLKLRLDCWFVQKYVDENPLAQYTERLVPQS</sequence>
<dbReference type="SUPFAM" id="SSF55729">
    <property type="entry name" value="Acyl-CoA N-acyltransferases (Nat)"/>
    <property type="match status" value="1"/>
</dbReference>
<evidence type="ECO:0000256" key="2">
    <source>
        <dbReference type="ARBA" id="ARBA00020243"/>
    </source>
</evidence>
<evidence type="ECO:0000256" key="1">
    <source>
        <dbReference type="ARBA" id="ARBA00006233"/>
    </source>
</evidence>
<dbReference type="InterPro" id="IPR045057">
    <property type="entry name" value="Gcn5-rel_NAT"/>
</dbReference>
<dbReference type="RefSeq" id="XP_006822081.1">
    <property type="nucleotide sequence ID" value="XM_006822018.1"/>
</dbReference>
<dbReference type="PANTHER" id="PTHR31435:SF9">
    <property type="entry name" value="PROTEIN NATD1"/>
    <property type="match status" value="1"/>
</dbReference>
<dbReference type="InterPro" id="IPR031165">
    <property type="entry name" value="GNAT_YJDJ"/>
</dbReference>
<proteinExistence type="inferred from homology"/>
<organism evidence="5 6">
    <name type="scientific">Saccoglossus kowalevskii</name>
    <name type="common">Acorn worm</name>
    <dbReference type="NCBI Taxonomy" id="10224"/>
    <lineage>
        <taxon>Eukaryota</taxon>
        <taxon>Metazoa</taxon>
        <taxon>Hemichordata</taxon>
        <taxon>Enteropneusta</taxon>
        <taxon>Harrimaniidae</taxon>
        <taxon>Saccoglossus</taxon>
    </lineage>
</organism>
<accession>A0ABM0MPZ0</accession>